<evidence type="ECO:0000313" key="8">
    <source>
        <dbReference type="EMBL" id="RUT05514.1"/>
    </source>
</evidence>
<dbReference type="Proteomes" id="UP000271624">
    <property type="component" value="Unassembled WGS sequence"/>
</dbReference>
<dbReference type="InterPro" id="IPR000700">
    <property type="entry name" value="PAS-assoc_C"/>
</dbReference>
<reference evidence="8" key="2">
    <citation type="journal article" date="2019" name="Genome Biol. Evol.">
        <title>Day and night: Metabolic profiles and evolutionary relationships of six axenic non-marine cyanobacteria.</title>
        <authorList>
            <person name="Will S.E."/>
            <person name="Henke P."/>
            <person name="Boedeker C."/>
            <person name="Huang S."/>
            <person name="Brinkmann H."/>
            <person name="Rohde M."/>
            <person name="Jarek M."/>
            <person name="Friedl T."/>
            <person name="Seufert S."/>
            <person name="Schumacher M."/>
            <person name="Overmann J."/>
            <person name="Neumann-Schaal M."/>
            <person name="Petersen J."/>
        </authorList>
    </citation>
    <scope>NUCLEOTIDE SEQUENCE [LARGE SCALE GENOMIC DNA]</scope>
    <source>
        <strain evidence="8">PCC 7102</strain>
    </source>
</reference>
<dbReference type="GO" id="GO:0004673">
    <property type="term" value="F:protein histidine kinase activity"/>
    <property type="evidence" value="ECO:0007669"/>
    <property type="project" value="UniProtKB-EC"/>
</dbReference>
<evidence type="ECO:0000313" key="9">
    <source>
        <dbReference type="Proteomes" id="UP000271624"/>
    </source>
</evidence>
<dbReference type="InterPro" id="IPR035965">
    <property type="entry name" value="PAS-like_dom_sf"/>
</dbReference>
<evidence type="ECO:0000256" key="3">
    <source>
        <dbReference type="ARBA" id="ARBA00022553"/>
    </source>
</evidence>
<dbReference type="PANTHER" id="PTHR43304">
    <property type="entry name" value="PHYTOCHROME-LIKE PROTEIN CPH1"/>
    <property type="match status" value="1"/>
</dbReference>
<sequence>MRQLQTLAIDAQGKYEAEFRVVWSDGSIHWLADRGQSFYDQTGQAVRIVGMVEEITEKKQAQEQIKQLYNELQSRVDELQTLFDIMPAGIAISHDPTCEVVRTNAFAENLMNVAPNSYLAPGNLNVNSLTQ</sequence>
<proteinExistence type="predicted"/>
<comment type="caution">
    <text evidence="8">The sequence shown here is derived from an EMBL/GenBank/DDBJ whole genome shotgun (WGS) entry which is preliminary data.</text>
</comment>
<name>A0A433VHC8_9CYAN</name>
<dbReference type="PROSITE" id="PS50113">
    <property type="entry name" value="PAC"/>
    <property type="match status" value="1"/>
</dbReference>
<dbReference type="InterPro" id="IPR001610">
    <property type="entry name" value="PAC"/>
</dbReference>
<dbReference type="InterPro" id="IPR000014">
    <property type="entry name" value="PAS"/>
</dbReference>
<evidence type="ECO:0000256" key="4">
    <source>
        <dbReference type="ARBA" id="ARBA00022679"/>
    </source>
</evidence>
<organism evidence="8 9">
    <name type="scientific">Dulcicalothrix desertica PCC 7102</name>
    <dbReference type="NCBI Taxonomy" id="232991"/>
    <lineage>
        <taxon>Bacteria</taxon>
        <taxon>Bacillati</taxon>
        <taxon>Cyanobacteriota</taxon>
        <taxon>Cyanophyceae</taxon>
        <taxon>Nostocales</taxon>
        <taxon>Calotrichaceae</taxon>
        <taxon>Dulcicalothrix</taxon>
    </lineage>
</organism>
<dbReference type="SMART" id="SM00086">
    <property type="entry name" value="PAC"/>
    <property type="match status" value="1"/>
</dbReference>
<dbReference type="NCBIfam" id="TIGR00229">
    <property type="entry name" value="sensory_box"/>
    <property type="match status" value="1"/>
</dbReference>
<evidence type="ECO:0000256" key="6">
    <source>
        <dbReference type="SAM" id="Coils"/>
    </source>
</evidence>
<evidence type="ECO:0000256" key="2">
    <source>
        <dbReference type="ARBA" id="ARBA00012438"/>
    </source>
</evidence>
<evidence type="ECO:0000256" key="1">
    <source>
        <dbReference type="ARBA" id="ARBA00000085"/>
    </source>
</evidence>
<dbReference type="AlphaFoldDB" id="A0A433VHC8"/>
<comment type="catalytic activity">
    <reaction evidence="1">
        <text>ATP + protein L-histidine = ADP + protein N-phospho-L-histidine.</text>
        <dbReference type="EC" id="2.7.13.3"/>
    </reaction>
</comment>
<dbReference type="EMBL" id="RSCL01000008">
    <property type="protein sequence ID" value="RUT05514.1"/>
    <property type="molecule type" value="Genomic_DNA"/>
</dbReference>
<keyword evidence="9" id="KW-1185">Reference proteome</keyword>
<keyword evidence="3" id="KW-0597">Phosphoprotein</keyword>
<evidence type="ECO:0000256" key="5">
    <source>
        <dbReference type="ARBA" id="ARBA00022777"/>
    </source>
</evidence>
<feature type="domain" description="PAC" evidence="7">
    <location>
        <begin position="15"/>
        <end position="67"/>
    </location>
</feature>
<protein>
    <recommendedName>
        <fullName evidence="2">histidine kinase</fullName>
        <ecNumber evidence="2">2.7.13.3</ecNumber>
    </recommendedName>
</protein>
<dbReference type="Pfam" id="PF08447">
    <property type="entry name" value="PAS_3"/>
    <property type="match status" value="1"/>
</dbReference>
<dbReference type="InterPro" id="IPR013655">
    <property type="entry name" value="PAS_fold_3"/>
</dbReference>
<accession>A0A433VHC8</accession>
<keyword evidence="4" id="KW-0808">Transferase</keyword>
<dbReference type="InterPro" id="IPR052162">
    <property type="entry name" value="Sensor_kinase/Photoreceptor"/>
</dbReference>
<keyword evidence="5" id="KW-0418">Kinase</keyword>
<dbReference type="PANTHER" id="PTHR43304:SF1">
    <property type="entry name" value="PAC DOMAIN-CONTAINING PROTEIN"/>
    <property type="match status" value="1"/>
</dbReference>
<dbReference type="SUPFAM" id="SSF55785">
    <property type="entry name" value="PYP-like sensor domain (PAS domain)"/>
    <property type="match status" value="1"/>
</dbReference>
<dbReference type="EC" id="2.7.13.3" evidence="2"/>
<gene>
    <name evidence="8" type="ORF">DSM106972_035210</name>
</gene>
<reference evidence="8" key="1">
    <citation type="submission" date="2018-12" db="EMBL/GenBank/DDBJ databases">
        <authorList>
            <person name="Will S."/>
            <person name="Neumann-Schaal M."/>
            <person name="Henke P."/>
        </authorList>
    </citation>
    <scope>NUCLEOTIDE SEQUENCE</scope>
    <source>
        <strain evidence="8">PCC 7102</strain>
    </source>
</reference>
<keyword evidence="6" id="KW-0175">Coiled coil</keyword>
<feature type="coiled-coil region" evidence="6">
    <location>
        <begin position="51"/>
        <end position="82"/>
    </location>
</feature>
<evidence type="ECO:0000259" key="7">
    <source>
        <dbReference type="PROSITE" id="PS50113"/>
    </source>
</evidence>
<dbReference type="Gene3D" id="2.10.70.100">
    <property type="match status" value="1"/>
</dbReference>